<accession>A0ABX0YFU1</accession>
<reference evidence="1 2" key="1">
    <citation type="submission" date="2020-03" db="EMBL/GenBank/DDBJ databases">
        <authorList>
            <person name="Wang L."/>
            <person name="He N."/>
            <person name="Li Y."/>
            <person name="Fang Y."/>
            <person name="Zhang F."/>
        </authorList>
    </citation>
    <scope>NUCLEOTIDE SEQUENCE [LARGE SCALE GENOMIC DNA]</scope>
    <source>
        <strain evidence="2">hsmgli-8</strain>
    </source>
</reference>
<dbReference type="SUPFAM" id="SSF109604">
    <property type="entry name" value="HD-domain/PDEase-like"/>
    <property type="match status" value="1"/>
</dbReference>
<dbReference type="PANTHER" id="PTHR40202">
    <property type="match status" value="1"/>
</dbReference>
<keyword evidence="2" id="KW-1185">Reference proteome</keyword>
<comment type="caution">
    <text evidence="1">The sequence shown here is derived from an EMBL/GenBank/DDBJ whole genome shotgun (WGS) entry which is preliminary data.</text>
</comment>
<dbReference type="EMBL" id="JAAVJI010000004">
    <property type="protein sequence ID" value="NJP01069.1"/>
    <property type="molecule type" value="Genomic_DNA"/>
</dbReference>
<dbReference type="InterPro" id="IPR052567">
    <property type="entry name" value="OP_Dioxygenase"/>
</dbReference>
<dbReference type="Gene3D" id="1.10.3210.10">
    <property type="entry name" value="Hypothetical protein af1432"/>
    <property type="match status" value="1"/>
</dbReference>
<dbReference type="PANTHER" id="PTHR40202:SF1">
    <property type="entry name" value="HD DOMAIN-CONTAINING PROTEIN"/>
    <property type="match status" value="1"/>
</dbReference>
<proteinExistence type="predicted"/>
<sequence>MQKPYICAHDGLKVAEVTSVLHEAMRRCEHIMLTSRQTVASHSLWCAQQAVNAECDAAMIVSAMFHDIGHYILAGDPEISDYDRDAEHAELGAAWLARWFPEEVYAPIAMHVKAKRYLATIKPDYVVLLCAGSLQSFESQGGIMNEDELKNFENEKYFGQAIQLRYFDDQPYKGQKINPYIWYEELISLVLGQV</sequence>
<evidence type="ECO:0000313" key="2">
    <source>
        <dbReference type="Proteomes" id="UP000746535"/>
    </source>
</evidence>
<protein>
    <submittedName>
        <fullName evidence="1">Phosphodiesterase</fullName>
    </submittedName>
</protein>
<gene>
    <name evidence="1" type="ORF">HBH25_09340</name>
</gene>
<evidence type="ECO:0000313" key="1">
    <source>
        <dbReference type="EMBL" id="NJP01069.1"/>
    </source>
</evidence>
<dbReference type="Proteomes" id="UP000746535">
    <property type="component" value="Unassembled WGS sequence"/>
</dbReference>
<organism evidence="1 2">
    <name type="scientific">Pseudomonas quercus</name>
    <dbReference type="NCBI Taxonomy" id="2722792"/>
    <lineage>
        <taxon>Bacteria</taxon>
        <taxon>Pseudomonadati</taxon>
        <taxon>Pseudomonadota</taxon>
        <taxon>Gammaproteobacteria</taxon>
        <taxon>Pseudomonadales</taxon>
        <taxon>Pseudomonadaceae</taxon>
        <taxon>Pseudomonas</taxon>
    </lineage>
</organism>
<dbReference type="RefSeq" id="WP_168083644.1">
    <property type="nucleotide sequence ID" value="NZ_JAAVJI010000004.1"/>
</dbReference>
<name>A0ABX0YFU1_9PSED</name>